<sequence length="317" mass="35351">MNEDNKILRLPSNRTGRDFVLGDLHGTTDLLRALMEHVAFNPDKDRLFSVGDLVDRGEDSPGGLALLLEPWFHAVKGNHEDMMMDYLLPRAQQKYPMESFDGKPDHAFLFNGGEAWFGDYRMPEEVKERLDSLPFLIVVGEGEERFHVVHADLVRNFLDPVGGSASLPGDGGTAPMGQGLTGRMEVLFFTDSEIDSGLPWEESRYIPGFDTFGTVVDSLTWDRSLVHAINLQKRGNPVEGLALETPGLSPTYCGHTPLRKPLLADSHRFIDTGGYIRKSLDSGLSLAEALTDRVWTARIHPEGKIEIEERTFDRIGC</sequence>
<dbReference type="GO" id="GO:0008803">
    <property type="term" value="F:bis(5'-nucleosyl)-tetraphosphatase (symmetrical) activity"/>
    <property type="evidence" value="ECO:0007669"/>
    <property type="project" value="TreeGrafter"/>
</dbReference>
<evidence type="ECO:0000313" key="3">
    <source>
        <dbReference type="Proteomes" id="UP000009374"/>
    </source>
</evidence>
<dbReference type="InterPro" id="IPR006186">
    <property type="entry name" value="Ser/Thr-sp_prot-phosphatase"/>
</dbReference>
<dbReference type="EMBL" id="GG693883">
    <property type="protein sequence ID" value="EES51957.1"/>
    <property type="molecule type" value="Genomic_DNA"/>
</dbReference>
<protein>
    <submittedName>
        <fullName evidence="2">Metallophosphoesterase</fullName>
    </submittedName>
</protein>
<dbReference type="Proteomes" id="UP000009374">
    <property type="component" value="Unassembled WGS sequence"/>
</dbReference>
<dbReference type="SUPFAM" id="SSF56300">
    <property type="entry name" value="Metallo-dependent phosphatases"/>
    <property type="match status" value="1"/>
</dbReference>
<dbReference type="PANTHER" id="PTHR42850:SF4">
    <property type="entry name" value="ZINC-DEPENDENT ENDOPOLYPHOSPHATASE"/>
    <property type="match status" value="1"/>
</dbReference>
<dbReference type="GO" id="GO:0016791">
    <property type="term" value="F:phosphatase activity"/>
    <property type="evidence" value="ECO:0007669"/>
    <property type="project" value="TreeGrafter"/>
</dbReference>
<dbReference type="InterPro" id="IPR050126">
    <property type="entry name" value="Ap4A_hydrolase"/>
</dbReference>
<feature type="domain" description="Serine/threonine specific protein phosphatases" evidence="1">
    <location>
        <begin position="75"/>
        <end position="80"/>
    </location>
</feature>
<name>C6HZM2_9BACT</name>
<dbReference type="InterPro" id="IPR029052">
    <property type="entry name" value="Metallo-depent_PP-like"/>
</dbReference>
<reference evidence="2 3" key="1">
    <citation type="journal article" date="2009" name="Appl. Environ. Microbiol.">
        <title>Community genomic and proteomic analyses of chemoautotrophic iron-oxidizing "Leptospirillum rubarum" (Group II) and "Leptospirillum ferrodiazotrophum" (Group III) bacteria in acid mine drainage biofilms.</title>
        <authorList>
            <person name="Goltsman D.S."/>
            <person name="Denef V.J."/>
            <person name="Singer S.W."/>
            <person name="VerBerkmoes N.C."/>
            <person name="Lefsrud M."/>
            <person name="Mueller R.S."/>
            <person name="Dick G.J."/>
            <person name="Sun C.L."/>
            <person name="Wheeler K.E."/>
            <person name="Zemla A."/>
            <person name="Baker B.J."/>
            <person name="Hauser L."/>
            <person name="Land M."/>
            <person name="Shah M.B."/>
            <person name="Thelen M.P."/>
            <person name="Hettich R.L."/>
            <person name="Banfield J.F."/>
        </authorList>
    </citation>
    <scope>NUCLEOTIDE SEQUENCE [LARGE SCALE GENOMIC DNA]</scope>
</reference>
<dbReference type="AlphaFoldDB" id="C6HZM2"/>
<proteinExistence type="predicted"/>
<dbReference type="PROSITE" id="PS00125">
    <property type="entry name" value="SER_THR_PHOSPHATASE"/>
    <property type="match status" value="1"/>
</dbReference>
<dbReference type="PANTHER" id="PTHR42850">
    <property type="entry name" value="METALLOPHOSPHOESTERASE"/>
    <property type="match status" value="1"/>
</dbReference>
<dbReference type="GO" id="GO:0005737">
    <property type="term" value="C:cytoplasm"/>
    <property type="evidence" value="ECO:0007669"/>
    <property type="project" value="TreeGrafter"/>
</dbReference>
<accession>C6HZM2</accession>
<organism evidence="2 3">
    <name type="scientific">Leptospirillum ferrodiazotrophum</name>
    <dbReference type="NCBI Taxonomy" id="412449"/>
    <lineage>
        <taxon>Bacteria</taxon>
        <taxon>Pseudomonadati</taxon>
        <taxon>Nitrospirota</taxon>
        <taxon>Nitrospiria</taxon>
        <taxon>Nitrospirales</taxon>
        <taxon>Nitrospiraceae</taxon>
        <taxon>Leptospirillum</taxon>
    </lineage>
</organism>
<keyword evidence="3" id="KW-1185">Reference proteome</keyword>
<dbReference type="Pfam" id="PF00149">
    <property type="entry name" value="Metallophos"/>
    <property type="match status" value="1"/>
</dbReference>
<gene>
    <name evidence="2" type="ORF">UBAL3_95390018</name>
</gene>
<dbReference type="InterPro" id="IPR004843">
    <property type="entry name" value="Calcineurin-like_PHP"/>
</dbReference>
<evidence type="ECO:0000313" key="2">
    <source>
        <dbReference type="EMBL" id="EES51957.1"/>
    </source>
</evidence>
<evidence type="ECO:0000259" key="1">
    <source>
        <dbReference type="PROSITE" id="PS00125"/>
    </source>
</evidence>
<dbReference type="Gene3D" id="3.60.21.10">
    <property type="match status" value="1"/>
</dbReference>
<dbReference type="GO" id="GO:0110154">
    <property type="term" value="P:RNA decapping"/>
    <property type="evidence" value="ECO:0007669"/>
    <property type="project" value="TreeGrafter"/>
</dbReference>